<gene>
    <name evidence="1" type="ORF">CEXT_655051</name>
</gene>
<organism evidence="1 2">
    <name type="scientific">Caerostris extrusa</name>
    <name type="common">Bark spider</name>
    <name type="synonym">Caerostris bankana</name>
    <dbReference type="NCBI Taxonomy" id="172846"/>
    <lineage>
        <taxon>Eukaryota</taxon>
        <taxon>Metazoa</taxon>
        <taxon>Ecdysozoa</taxon>
        <taxon>Arthropoda</taxon>
        <taxon>Chelicerata</taxon>
        <taxon>Arachnida</taxon>
        <taxon>Araneae</taxon>
        <taxon>Araneomorphae</taxon>
        <taxon>Entelegynae</taxon>
        <taxon>Araneoidea</taxon>
        <taxon>Araneidae</taxon>
        <taxon>Caerostris</taxon>
    </lineage>
</organism>
<comment type="caution">
    <text evidence="1">The sequence shown here is derived from an EMBL/GenBank/DDBJ whole genome shotgun (WGS) entry which is preliminary data.</text>
</comment>
<dbReference type="Proteomes" id="UP001054945">
    <property type="component" value="Unassembled WGS sequence"/>
</dbReference>
<protein>
    <submittedName>
        <fullName evidence="1">Uncharacterized protein</fullName>
    </submittedName>
</protein>
<dbReference type="AlphaFoldDB" id="A0AAV4VQX6"/>
<evidence type="ECO:0000313" key="1">
    <source>
        <dbReference type="EMBL" id="GIY72533.1"/>
    </source>
</evidence>
<sequence>MSATILSNDLCDHWLQIAVRFITVLYVIYCVELVRVQSCLFIFSMRPVGPILTKNGDDEFMWELGKTSTVFWQGFRCDLYDVKWSAAFRF</sequence>
<name>A0AAV4VQX6_CAEEX</name>
<keyword evidence="2" id="KW-1185">Reference proteome</keyword>
<reference evidence="1 2" key="1">
    <citation type="submission" date="2021-06" db="EMBL/GenBank/DDBJ databases">
        <title>Caerostris extrusa draft genome.</title>
        <authorList>
            <person name="Kono N."/>
            <person name="Arakawa K."/>
        </authorList>
    </citation>
    <scope>NUCLEOTIDE SEQUENCE [LARGE SCALE GENOMIC DNA]</scope>
</reference>
<evidence type="ECO:0000313" key="2">
    <source>
        <dbReference type="Proteomes" id="UP001054945"/>
    </source>
</evidence>
<accession>A0AAV4VQX6</accession>
<dbReference type="EMBL" id="BPLR01014959">
    <property type="protein sequence ID" value="GIY72533.1"/>
    <property type="molecule type" value="Genomic_DNA"/>
</dbReference>
<proteinExistence type="predicted"/>